<dbReference type="GO" id="GO:0015627">
    <property type="term" value="C:type II protein secretion system complex"/>
    <property type="evidence" value="ECO:0007669"/>
    <property type="project" value="TreeGrafter"/>
</dbReference>
<dbReference type="KEGG" id="apoc:APORC_1007"/>
<dbReference type="EMBL" id="CP036246">
    <property type="protein sequence ID" value="QEP40609.1"/>
    <property type="molecule type" value="Genomic_DNA"/>
</dbReference>
<keyword evidence="2" id="KW-0732">Signal</keyword>
<gene>
    <name evidence="6" type="ORF">APORC_1007</name>
</gene>
<evidence type="ECO:0000313" key="7">
    <source>
        <dbReference type="Proteomes" id="UP000322644"/>
    </source>
</evidence>
<feature type="domain" description="Type II/III secretion system secretin-like" evidence="5">
    <location>
        <begin position="232"/>
        <end position="388"/>
    </location>
</feature>
<comment type="subcellular location">
    <subcellularLocation>
        <location evidence="1">Membrane</location>
    </subcellularLocation>
</comment>
<organism evidence="6 7">
    <name type="scientific">Arcobacter porcinus</name>
    <dbReference type="NCBI Taxonomy" id="1935204"/>
    <lineage>
        <taxon>Bacteria</taxon>
        <taxon>Pseudomonadati</taxon>
        <taxon>Campylobacterota</taxon>
        <taxon>Epsilonproteobacteria</taxon>
        <taxon>Campylobacterales</taxon>
        <taxon>Arcobacteraceae</taxon>
        <taxon>Arcobacter</taxon>
    </lineage>
</organism>
<dbReference type="InterPro" id="IPR001775">
    <property type="entry name" value="GspD/PilQ"/>
</dbReference>
<evidence type="ECO:0000256" key="1">
    <source>
        <dbReference type="ARBA" id="ARBA00004370"/>
    </source>
</evidence>
<dbReference type="PRINTS" id="PR00811">
    <property type="entry name" value="BCTERIALGSPD"/>
</dbReference>
<dbReference type="InterPro" id="IPR004846">
    <property type="entry name" value="T2SS/T3SS_dom"/>
</dbReference>
<reference evidence="6 7" key="1">
    <citation type="submission" date="2019-09" db="EMBL/GenBank/DDBJ databases">
        <title>Complete genome sequencing of four Arcobacter species reveals a diverse suite of mobile elements.</title>
        <authorList>
            <person name="Miller W.G."/>
            <person name="Yee E."/>
            <person name="Bono J.L."/>
        </authorList>
    </citation>
    <scope>NUCLEOTIDE SEQUENCE [LARGE SCALE GENOMIC DNA]</scope>
    <source>
        <strain evidence="6 7">CCUG 56899</strain>
    </source>
</reference>
<evidence type="ECO:0000256" key="2">
    <source>
        <dbReference type="ARBA" id="ARBA00022729"/>
    </source>
</evidence>
<name>A0A5C2HCP2_9BACT</name>
<keyword evidence="3" id="KW-0472">Membrane</keyword>
<comment type="similarity">
    <text evidence="4">Belongs to the bacterial secretin family.</text>
</comment>
<evidence type="ECO:0000256" key="3">
    <source>
        <dbReference type="ARBA" id="ARBA00023136"/>
    </source>
</evidence>
<evidence type="ECO:0000313" key="6">
    <source>
        <dbReference type="EMBL" id="QEP40609.1"/>
    </source>
</evidence>
<evidence type="ECO:0000259" key="5">
    <source>
        <dbReference type="Pfam" id="PF00263"/>
    </source>
</evidence>
<dbReference type="Pfam" id="PF00263">
    <property type="entry name" value="Secretin"/>
    <property type="match status" value="1"/>
</dbReference>
<evidence type="ECO:0000256" key="4">
    <source>
        <dbReference type="RuleBase" id="RU004003"/>
    </source>
</evidence>
<dbReference type="GO" id="GO:0009306">
    <property type="term" value="P:protein secretion"/>
    <property type="evidence" value="ECO:0007669"/>
    <property type="project" value="InterPro"/>
</dbReference>
<reference evidence="6 7" key="2">
    <citation type="submission" date="2019-09" db="EMBL/GenBank/DDBJ databases">
        <title>Taxonomic note: a critical rebuttal of the proposed division of the genus Arcobacter into six genera, emended descriptions of Arcobacter anaerophilus and the genus Arcobacter, and an assessment of genus-level boundaries for Epsilonproteobacteria using in silico genomic comparator tools.</title>
        <authorList>
            <person name="On S.L.W."/>
            <person name="Miller W.G."/>
            <person name="Biggs P."/>
            <person name="Cornelius A."/>
            <person name="Vandamme P."/>
        </authorList>
    </citation>
    <scope>NUCLEOTIDE SEQUENCE [LARGE SCALE GENOMIC DNA]</scope>
    <source>
        <strain evidence="6 7">CCUG 56899</strain>
    </source>
</reference>
<sequence length="403" mass="47219">MNKTIKINYLGHKMKKLIFTLLLIISFLKAESINLNLVDFSVLVSNKNKINILIDENLKNNNFVFTISDEKDFYLEAFKKALEVNLLELVEDEKIFYVRKLKIYHEKERFRTIKLNFVNYEDIKPFLENFRTDIKHSFIKTSKTIVFNSLEDEYIEIKNIISEVDRKPTQYKLKLTILETNLDKLKEYGVNNKIELKGSNNLFLSILTYPFEVSNNIATAEKTNFYTFLKLMNQKGNSKFLSSPTLTISDEKKTIFSIVENLPFKNASMQVENNDTKIANNFEYKDIGLEISIKPKVYEDNHIYLDLNLSLSNVISNVDNMPITSKKYVNQEINLRKDELFLLTGLNKRTKIENENNIPILSDIPLLGWLFKSKENKENEINLSILIEVIEDNISTNYEEMEF</sequence>
<dbReference type="InterPro" id="IPR050810">
    <property type="entry name" value="Bact_Secretion_Sys_Channel"/>
</dbReference>
<dbReference type="PANTHER" id="PTHR30332:SF24">
    <property type="entry name" value="SECRETIN GSPD-RELATED"/>
    <property type="match status" value="1"/>
</dbReference>
<protein>
    <submittedName>
        <fullName evidence="6">Type II secretion/transformation system, D protein</fullName>
    </submittedName>
</protein>
<dbReference type="GO" id="GO:0016020">
    <property type="term" value="C:membrane"/>
    <property type="evidence" value="ECO:0007669"/>
    <property type="project" value="UniProtKB-SubCell"/>
</dbReference>
<accession>A0A5C2HCP2</accession>
<dbReference type="AlphaFoldDB" id="A0A5C2HCP2"/>
<dbReference type="Proteomes" id="UP000322644">
    <property type="component" value="Chromosome"/>
</dbReference>
<dbReference type="PANTHER" id="PTHR30332">
    <property type="entry name" value="PROBABLE GENERAL SECRETION PATHWAY PROTEIN D"/>
    <property type="match status" value="1"/>
</dbReference>
<proteinExistence type="inferred from homology"/>